<evidence type="ECO:0000313" key="1">
    <source>
        <dbReference type="EMBL" id="MDG4945558.1"/>
    </source>
</evidence>
<name>A0A9X4MWT5_9FLAO</name>
<reference evidence="1" key="1">
    <citation type="submission" date="2022-07" db="EMBL/GenBank/DDBJ databases">
        <title>Description and genome-wide analysis of Profundicola chukchiensis gen. nov., sp. nov., marine bacteria isolated from bottom sediments of the Chukchi Sea.</title>
        <authorList>
            <person name="Romanenko L."/>
            <person name="Otstavnykh N."/>
            <person name="Kurilenko V."/>
            <person name="Eremeev V."/>
            <person name="Velansky P."/>
            <person name="Mikhailov V."/>
            <person name="Isaeva M."/>
        </authorList>
    </citation>
    <scope>NUCLEOTIDE SEQUENCE</scope>
    <source>
        <strain evidence="1">KMM 9713</strain>
    </source>
</reference>
<dbReference type="Proteomes" id="UP001152599">
    <property type="component" value="Unassembled WGS sequence"/>
</dbReference>
<gene>
    <name evidence="1" type="ORF">NMK71_03960</name>
</gene>
<sequence length="132" mass="15536">MKLIAFIISTILLVQSVNFHLSDIVKLGDLVEHVQFHQKEYGDDMFAFFAKHYGELKAEHEKQNPYEHKDHEKLPFHCDHHNSNNFQLLFAFEDETLIPIPNFSEFKELTSFYVSIYKSPDLNTILQPPRSI</sequence>
<dbReference type="AlphaFoldDB" id="A0A9X4MWT5"/>
<comment type="caution">
    <text evidence="1">The sequence shown here is derived from an EMBL/GenBank/DDBJ whole genome shotgun (WGS) entry which is preliminary data.</text>
</comment>
<organism evidence="1 2">
    <name type="scientific">Profundicola chukchiensis</name>
    <dbReference type="NCBI Taxonomy" id="2961959"/>
    <lineage>
        <taxon>Bacteria</taxon>
        <taxon>Pseudomonadati</taxon>
        <taxon>Bacteroidota</taxon>
        <taxon>Flavobacteriia</taxon>
        <taxon>Flavobacteriales</taxon>
        <taxon>Weeksellaceae</taxon>
        <taxon>Profundicola</taxon>
    </lineage>
</organism>
<protein>
    <submittedName>
        <fullName evidence="1">Uncharacterized protein</fullName>
    </submittedName>
</protein>
<keyword evidence="2" id="KW-1185">Reference proteome</keyword>
<evidence type="ECO:0000313" key="2">
    <source>
        <dbReference type="Proteomes" id="UP001152599"/>
    </source>
</evidence>
<proteinExistence type="predicted"/>
<dbReference type="EMBL" id="JANCMU010000001">
    <property type="protein sequence ID" value="MDG4945558.1"/>
    <property type="molecule type" value="Genomic_DNA"/>
</dbReference>
<dbReference type="RefSeq" id="WP_304420143.1">
    <property type="nucleotide sequence ID" value="NZ_JANCMU010000001.1"/>
</dbReference>
<accession>A0A9X4MWT5</accession>